<dbReference type="OrthoDB" id="7457040at2759"/>
<keyword evidence="5" id="KW-1185">Reference proteome</keyword>
<dbReference type="SUPFAM" id="SSF53474">
    <property type="entry name" value="alpha/beta-Hydrolases"/>
    <property type="match status" value="1"/>
</dbReference>
<dbReference type="PANTHER" id="PTHR42886:SF29">
    <property type="entry name" value="PUMMELIG, ISOFORM A"/>
    <property type="match status" value="1"/>
</dbReference>
<name>A0A9N9MJ50_9CUCU</name>
<protein>
    <recommendedName>
        <fullName evidence="3">AB hydrolase-1 domain-containing protein</fullName>
    </recommendedName>
</protein>
<dbReference type="Pfam" id="PF00561">
    <property type="entry name" value="Abhydrolase_1"/>
    <property type="match status" value="1"/>
</dbReference>
<dbReference type="AlphaFoldDB" id="A0A9N9MJ50"/>
<comment type="similarity">
    <text evidence="1">Belongs to the peptidase S33 family. ABHD4/ABHD5 subfamily.</text>
</comment>
<dbReference type="GO" id="GO:0005811">
    <property type="term" value="C:lipid droplet"/>
    <property type="evidence" value="ECO:0007669"/>
    <property type="project" value="TreeGrafter"/>
</dbReference>
<dbReference type="PRINTS" id="PR00111">
    <property type="entry name" value="ABHYDROLASE"/>
</dbReference>
<dbReference type="EMBL" id="OU892279">
    <property type="protein sequence ID" value="CAG9765836.1"/>
    <property type="molecule type" value="Genomic_DNA"/>
</dbReference>
<reference evidence="4" key="1">
    <citation type="submission" date="2022-01" db="EMBL/GenBank/DDBJ databases">
        <authorList>
            <person name="King R."/>
        </authorList>
    </citation>
    <scope>NUCLEOTIDE SEQUENCE</scope>
</reference>
<dbReference type="GO" id="GO:0006654">
    <property type="term" value="P:phosphatidic acid biosynthetic process"/>
    <property type="evidence" value="ECO:0007669"/>
    <property type="project" value="TreeGrafter"/>
</dbReference>
<dbReference type="GO" id="GO:0042171">
    <property type="term" value="F:lysophosphatidic acid acyltransferase activity"/>
    <property type="evidence" value="ECO:0007669"/>
    <property type="project" value="TreeGrafter"/>
</dbReference>
<evidence type="ECO:0000313" key="5">
    <source>
        <dbReference type="Proteomes" id="UP001152799"/>
    </source>
</evidence>
<evidence type="ECO:0000313" key="4">
    <source>
        <dbReference type="EMBL" id="CAG9765836.1"/>
    </source>
</evidence>
<dbReference type="GO" id="GO:0055088">
    <property type="term" value="P:lipid homeostasis"/>
    <property type="evidence" value="ECO:0007669"/>
    <property type="project" value="TreeGrafter"/>
</dbReference>
<accession>A0A9N9MJ50</accession>
<dbReference type="InterPro" id="IPR000073">
    <property type="entry name" value="AB_hydrolase_1"/>
</dbReference>
<feature type="compositionally biased region" description="Acidic residues" evidence="2">
    <location>
        <begin position="395"/>
        <end position="406"/>
    </location>
</feature>
<feature type="region of interest" description="Disordered" evidence="2">
    <location>
        <begin position="390"/>
        <end position="415"/>
    </location>
</feature>
<dbReference type="GO" id="GO:0052689">
    <property type="term" value="F:carboxylic ester hydrolase activity"/>
    <property type="evidence" value="ECO:0007669"/>
    <property type="project" value="TreeGrafter"/>
</dbReference>
<dbReference type="InterPro" id="IPR029058">
    <property type="entry name" value="AB_hydrolase_fold"/>
</dbReference>
<dbReference type="Proteomes" id="UP001152799">
    <property type="component" value="Chromosome 3"/>
</dbReference>
<evidence type="ECO:0000256" key="2">
    <source>
        <dbReference type="SAM" id="MobiDB-lite"/>
    </source>
</evidence>
<dbReference type="PANTHER" id="PTHR42886">
    <property type="entry name" value="RE40534P-RELATED"/>
    <property type="match status" value="1"/>
</dbReference>
<dbReference type="GO" id="GO:0005739">
    <property type="term" value="C:mitochondrion"/>
    <property type="evidence" value="ECO:0007669"/>
    <property type="project" value="TreeGrafter"/>
</dbReference>
<evidence type="ECO:0000256" key="1">
    <source>
        <dbReference type="ARBA" id="ARBA00038097"/>
    </source>
</evidence>
<sequence length="415" mass="48120">MFNIFSSISEKSTLEKMSEIENHHKRSWWTKHSENRLAELEITILSVVKSKFKTWFVPIGSSVGQDDKIWTITLNEESKNTPLVMLHGFAAAIGFWCKNFDEIAKDRPVYAIDLLGFGRSSRPTFAKDCESAEQQWVDALEEWRKQVKLEKFILLGHSFGGYLATSYTMQHPDRVKHLILADPWGFAEKPPNYKPPTFFRIMGVILFPFTYFNPLAAIRAVGPLGPALVRKMRGDIARRYSDSFENTDVITEYIYQCNSQYPSGETAFHSFVKGFGWSKNPMVHRFDMIHESTPITLLYGEHSWIDPSSGFILREQREDFSYVNIDVIQDAGHHLYSDQPEIFNKCVKETCRIADNNEDTKEKVRPVNFLKEQFNESRWKDFIDPSYPQKITKEEIDDIGESENDGEERRDITAH</sequence>
<gene>
    <name evidence="4" type="ORF">CEUTPL_LOCUS6439</name>
</gene>
<proteinExistence type="inferred from homology"/>
<feature type="domain" description="AB hydrolase-1" evidence="3">
    <location>
        <begin position="82"/>
        <end position="338"/>
    </location>
</feature>
<dbReference type="Gene3D" id="3.40.50.1820">
    <property type="entry name" value="alpha/beta hydrolase"/>
    <property type="match status" value="1"/>
</dbReference>
<organism evidence="4 5">
    <name type="scientific">Ceutorhynchus assimilis</name>
    <name type="common">cabbage seed weevil</name>
    <dbReference type="NCBI Taxonomy" id="467358"/>
    <lineage>
        <taxon>Eukaryota</taxon>
        <taxon>Metazoa</taxon>
        <taxon>Ecdysozoa</taxon>
        <taxon>Arthropoda</taxon>
        <taxon>Hexapoda</taxon>
        <taxon>Insecta</taxon>
        <taxon>Pterygota</taxon>
        <taxon>Neoptera</taxon>
        <taxon>Endopterygota</taxon>
        <taxon>Coleoptera</taxon>
        <taxon>Polyphaga</taxon>
        <taxon>Cucujiformia</taxon>
        <taxon>Curculionidae</taxon>
        <taxon>Ceutorhynchinae</taxon>
        <taxon>Ceutorhynchus</taxon>
    </lineage>
</organism>
<evidence type="ECO:0000259" key="3">
    <source>
        <dbReference type="Pfam" id="PF00561"/>
    </source>
</evidence>